<keyword evidence="3" id="KW-1185">Reference proteome</keyword>
<sequence>MTAKPSLLDRAIGYLAPGAALRRAQAQALLGQIRGYAAGRRTDRTRWWRADATGPNAEIGPALALMRARSRQMVRDNPYAARAVTIVAAHQVGYGIAARAESKEAQALWDDWVQSCDLAGMHDFNGLQQQAARSRSEAGEALVRLVPLTGPEMRARGLRVPLQIEVMEPDFLPEDTGLLLKAPTAGGRVVQGVEFDTAGRRAAYWLRREHPGEATPYLMSTSELQRVPASQILHLYRAQRPGQVRGVPDAAPVLLRLRQLDDYEDAAVAQAMTQSLLGVFFTSQGEIEAPTPPGGETEGPEIPAFDLKPGMTMSLPPGVEPKFLQPSGAGAFEPFALHQLMAIAAGWGVTYDQLTGDLRQANYSSLRAGKIEFKRMIEQDQWLLFIPRLCQPVWDAFIRAAIAAGALPEGEYPVQWGPPRMEMIDPPKEIGGMITAIRAGLMDWDQAVAELGYDPREQIERIKAWNARLDDAGLILTTDARRTSDAGGAQDAKQNAAVELSTKGNSQRNTVES</sequence>
<gene>
    <name evidence="2" type="ORF">RQ831_03955</name>
</gene>
<dbReference type="EMBL" id="JAVVDO010000004">
    <property type="protein sequence ID" value="MDT8330195.1"/>
    <property type="molecule type" value="Genomic_DNA"/>
</dbReference>
<accession>A0ABU3MBP1</accession>
<reference evidence="2 3" key="1">
    <citation type="journal article" date="2019" name="Microb. Pathog.">
        <title>Comparison of VITEK 2, MALDI-TOF MS, 16S rRNA gene sequencing, and whole-genome sequencing for identification of Roseomonas mucosa.</title>
        <authorList>
            <person name="Rudolph W.W."/>
            <person name="Gunzer F."/>
            <person name="Trauth M."/>
            <person name="Bunk B."/>
            <person name="Bigge R."/>
            <person name="Schrottner P."/>
        </authorList>
    </citation>
    <scope>NUCLEOTIDE SEQUENCE [LARGE SCALE GENOMIC DNA]</scope>
    <source>
        <strain evidence="2 3">DSM 103800</strain>
    </source>
</reference>
<proteinExistence type="predicted"/>
<feature type="region of interest" description="Disordered" evidence="1">
    <location>
        <begin position="481"/>
        <end position="513"/>
    </location>
</feature>
<dbReference type="NCBIfam" id="TIGR01539">
    <property type="entry name" value="portal_lambda"/>
    <property type="match status" value="1"/>
</dbReference>
<dbReference type="RefSeq" id="WP_314280391.1">
    <property type="nucleotide sequence ID" value="NZ_JAVVDO010000004.1"/>
</dbReference>
<dbReference type="Proteomes" id="UP001258945">
    <property type="component" value="Unassembled WGS sequence"/>
</dbReference>
<protein>
    <submittedName>
        <fullName evidence="2">Phage portal protein</fullName>
    </submittedName>
</protein>
<organism evidence="2 3">
    <name type="scientific">Roseomonas gilardii</name>
    <dbReference type="NCBI Taxonomy" id="257708"/>
    <lineage>
        <taxon>Bacteria</taxon>
        <taxon>Pseudomonadati</taxon>
        <taxon>Pseudomonadota</taxon>
        <taxon>Alphaproteobacteria</taxon>
        <taxon>Acetobacterales</taxon>
        <taxon>Roseomonadaceae</taxon>
        <taxon>Roseomonas</taxon>
    </lineage>
</organism>
<name>A0ABU3MBP1_9PROT</name>
<evidence type="ECO:0000313" key="3">
    <source>
        <dbReference type="Proteomes" id="UP001258945"/>
    </source>
</evidence>
<dbReference type="InterPro" id="IPR006429">
    <property type="entry name" value="Phage_lambda_portal"/>
</dbReference>
<feature type="compositionally biased region" description="Polar residues" evidence="1">
    <location>
        <begin position="502"/>
        <end position="513"/>
    </location>
</feature>
<evidence type="ECO:0000256" key="1">
    <source>
        <dbReference type="SAM" id="MobiDB-lite"/>
    </source>
</evidence>
<evidence type="ECO:0000313" key="2">
    <source>
        <dbReference type="EMBL" id="MDT8330195.1"/>
    </source>
</evidence>
<comment type="caution">
    <text evidence="2">The sequence shown here is derived from an EMBL/GenBank/DDBJ whole genome shotgun (WGS) entry which is preliminary data.</text>
</comment>
<dbReference type="Pfam" id="PF05136">
    <property type="entry name" value="Phage_portal_2"/>
    <property type="match status" value="1"/>
</dbReference>